<feature type="region of interest" description="Disordered" evidence="9">
    <location>
        <begin position="432"/>
        <end position="456"/>
    </location>
</feature>
<dbReference type="AlphaFoldDB" id="A0A7N0VLY2"/>
<dbReference type="PANTHER" id="PTHR32093:SF131">
    <property type="entry name" value="LEUCINE-RICH REPEAT-CONTAINING N-TERMINAL PLANT-TYPE DOMAIN-CONTAINING PROTEIN"/>
    <property type="match status" value="1"/>
</dbReference>
<dbReference type="GO" id="GO:0005576">
    <property type="term" value="C:extracellular region"/>
    <property type="evidence" value="ECO:0007669"/>
    <property type="project" value="UniProtKB-SubCell"/>
</dbReference>
<comment type="subcellular location">
    <subcellularLocation>
        <location evidence="1">Membrane</location>
    </subcellularLocation>
    <subcellularLocation>
        <location evidence="2">Secreted</location>
    </subcellularLocation>
</comment>
<evidence type="ECO:0000256" key="7">
    <source>
        <dbReference type="ARBA" id="ARBA00023136"/>
    </source>
</evidence>
<evidence type="ECO:0000313" key="11">
    <source>
        <dbReference type="Proteomes" id="UP000594263"/>
    </source>
</evidence>
<dbReference type="Gramene" id="Kaladp1298s0007.1.v1.1">
    <property type="protein sequence ID" value="Kaladp1298s0007.1.v1.1"/>
    <property type="gene ID" value="Kaladp1298s0007.v1.1"/>
</dbReference>
<dbReference type="SUPFAM" id="SSF52058">
    <property type="entry name" value="L domain-like"/>
    <property type="match status" value="1"/>
</dbReference>
<evidence type="ECO:0000256" key="2">
    <source>
        <dbReference type="ARBA" id="ARBA00004613"/>
    </source>
</evidence>
<keyword evidence="4" id="KW-0433">Leucine-rich repeat</keyword>
<dbReference type="InterPro" id="IPR032675">
    <property type="entry name" value="LRR_dom_sf"/>
</dbReference>
<dbReference type="EnsemblPlants" id="Kaladp1298s0007.1.v1.1">
    <property type="protein sequence ID" value="Kaladp1298s0007.1.v1.1"/>
    <property type="gene ID" value="Kaladp1298s0007.v1.1"/>
</dbReference>
<dbReference type="GO" id="GO:0016020">
    <property type="term" value="C:membrane"/>
    <property type="evidence" value="ECO:0007669"/>
    <property type="project" value="UniProtKB-SubCell"/>
</dbReference>
<evidence type="ECO:0000256" key="6">
    <source>
        <dbReference type="ARBA" id="ARBA00022737"/>
    </source>
</evidence>
<evidence type="ECO:0000256" key="1">
    <source>
        <dbReference type="ARBA" id="ARBA00004370"/>
    </source>
</evidence>
<name>A0A7N0VLY2_KALFE</name>
<feature type="compositionally biased region" description="Polar residues" evidence="9">
    <location>
        <begin position="441"/>
        <end position="456"/>
    </location>
</feature>
<reference evidence="10" key="1">
    <citation type="submission" date="2021-01" db="UniProtKB">
        <authorList>
            <consortium name="EnsemblPlants"/>
        </authorList>
    </citation>
    <scope>IDENTIFICATION</scope>
</reference>
<evidence type="ECO:0000256" key="5">
    <source>
        <dbReference type="ARBA" id="ARBA00022729"/>
    </source>
</evidence>
<dbReference type="OMA" id="FRCATVP"/>
<sequence>MPEHVAAIEIIIGGGGGGNSPSDPSPDPVSPECAPPPPPPEPLCPPPPPTPRPAPPRPPTPRRTPPKSSPPPPSSYPFESSRIKLAYPVIQAFKNKIEDDPLNITRTWNGYDVCDTYDGFYCDEHPELKEYAVAAVNFNGFQFGGARLTLDGFIDGLVDLAVFRANSNFFTGRVPKGIANLKYFFELDLSNNKIEGQFPLEVLARKELLFLDLRFNAFSGVVPPQVFNLPLTVLFINNNNFAQTLPDNLGDSPAVYQTFANNKFTGNIPSSIGQAAKTLQQVLFLNNELSGCLPYQIGLLKEATIFDVSFNQLRGPIPWSFGCLGKMERLVLARNRFSGSIPDSLCTLPNLRNLSLSYNYFTQVGPECRKLIARKVLDVKMNCIYDLPNQRPEAACEEFFNSEMPPCPDPKSFFYVPCGKPYASSAALESSDVESAAPAPSRSSFTSYDLLSPQKA</sequence>
<dbReference type="PRINTS" id="PR01217">
    <property type="entry name" value="PRICHEXTENSN"/>
</dbReference>
<keyword evidence="5" id="KW-0732">Signal</keyword>
<dbReference type="Gramene" id="Kaladp1298s0007.2.v1.1">
    <property type="protein sequence ID" value="Kaladp1298s0007.2.v1.1"/>
    <property type="gene ID" value="Kaladp1298s0007.v1.1"/>
</dbReference>
<keyword evidence="6" id="KW-0677">Repeat</keyword>
<evidence type="ECO:0000256" key="4">
    <source>
        <dbReference type="ARBA" id="ARBA00022614"/>
    </source>
</evidence>
<keyword evidence="8" id="KW-0325">Glycoprotein</keyword>
<evidence type="ECO:0000256" key="3">
    <source>
        <dbReference type="ARBA" id="ARBA00022525"/>
    </source>
</evidence>
<proteinExistence type="predicted"/>
<keyword evidence="7" id="KW-0472">Membrane</keyword>
<dbReference type="FunFam" id="3.80.10.10:FF:000041">
    <property type="entry name" value="LRR receptor-like serine/threonine-protein kinase ERECTA"/>
    <property type="match status" value="1"/>
</dbReference>
<protein>
    <submittedName>
        <fullName evidence="10">Uncharacterized protein</fullName>
    </submittedName>
</protein>
<accession>A0A7N0VLY2</accession>
<dbReference type="Pfam" id="PF00560">
    <property type="entry name" value="LRR_1"/>
    <property type="match status" value="1"/>
</dbReference>
<dbReference type="InterPro" id="IPR001611">
    <property type="entry name" value="Leu-rich_rpt"/>
</dbReference>
<dbReference type="Gene3D" id="3.80.10.10">
    <property type="entry name" value="Ribonuclease Inhibitor"/>
    <property type="match status" value="2"/>
</dbReference>
<keyword evidence="3" id="KW-0964">Secreted</keyword>
<evidence type="ECO:0000256" key="9">
    <source>
        <dbReference type="SAM" id="MobiDB-lite"/>
    </source>
</evidence>
<dbReference type="EnsemblPlants" id="Kaladp1298s0007.2.v1.1">
    <property type="protein sequence ID" value="Kaladp1298s0007.2.v1.1"/>
    <property type="gene ID" value="Kaladp1298s0007.v1.1"/>
</dbReference>
<dbReference type="InterPro" id="IPR051582">
    <property type="entry name" value="LRR_extensin-like_regulator"/>
</dbReference>
<feature type="compositionally biased region" description="Pro residues" evidence="9">
    <location>
        <begin position="23"/>
        <end position="75"/>
    </location>
</feature>
<keyword evidence="11" id="KW-1185">Reference proteome</keyword>
<feature type="region of interest" description="Disordered" evidence="9">
    <location>
        <begin position="11"/>
        <end position="79"/>
    </location>
</feature>
<evidence type="ECO:0000256" key="8">
    <source>
        <dbReference type="ARBA" id="ARBA00023180"/>
    </source>
</evidence>
<dbReference type="Proteomes" id="UP000594263">
    <property type="component" value="Unplaced"/>
</dbReference>
<evidence type="ECO:0000313" key="10">
    <source>
        <dbReference type="EnsemblPlants" id="Kaladp1298s0007.1.v1.1"/>
    </source>
</evidence>
<dbReference type="PANTHER" id="PTHR32093">
    <property type="entry name" value="LEUCINE-RICH REPEAT EXTENSIN-LIKE PROTEIN 3-RELATED"/>
    <property type="match status" value="1"/>
</dbReference>
<organism evidence="10 11">
    <name type="scientific">Kalanchoe fedtschenkoi</name>
    <name type="common">Lavender scallops</name>
    <name type="synonym">South American air plant</name>
    <dbReference type="NCBI Taxonomy" id="63787"/>
    <lineage>
        <taxon>Eukaryota</taxon>
        <taxon>Viridiplantae</taxon>
        <taxon>Streptophyta</taxon>
        <taxon>Embryophyta</taxon>
        <taxon>Tracheophyta</taxon>
        <taxon>Spermatophyta</taxon>
        <taxon>Magnoliopsida</taxon>
        <taxon>eudicotyledons</taxon>
        <taxon>Gunneridae</taxon>
        <taxon>Pentapetalae</taxon>
        <taxon>Saxifragales</taxon>
        <taxon>Crassulaceae</taxon>
        <taxon>Kalanchoe</taxon>
    </lineage>
</organism>